<dbReference type="EMBL" id="MK249170">
    <property type="protein sequence ID" value="QCQ84802.1"/>
    <property type="molecule type" value="Genomic_DNA"/>
</dbReference>
<protein>
    <submittedName>
        <fullName evidence="2">DNA pilot protein</fullName>
    </submittedName>
</protein>
<dbReference type="Proteomes" id="UP000325321">
    <property type="component" value="Genome"/>
</dbReference>
<name>A0A4P8PK15_9VIRU</name>
<feature type="compositionally biased region" description="Low complexity" evidence="1">
    <location>
        <begin position="164"/>
        <end position="182"/>
    </location>
</feature>
<accession>A0A4P8PK15</accession>
<sequence length="328" mass="34472">MSWLGDVVKSVSDVINPISGLIGGGMKMAANAQENRYAQNAAVQQQQWNEQNILQSQGFNAQQADIGRDFSREQMMESERYNAQQADIQRDWSAGQQVQAQGFSANQAELNRNYQTLMSNTAYQRSMADMKAAGLNPILAYQQGGASSPAGSMAGTGIAGGSGASVSPSGASSASSGVLPGSRIGDRSSLLSGVVASASEAARLKPAIDRAKADAGISENTERATALDANKRRAEINLIEKQGNTEAARRAQVVAQTARERIAEGRVSAGGFSVNPLTYLDRYFGGHGDQGGSGIPGRQSPIEIRPSVREQAHSARSVEDVMSAGGSY</sequence>
<feature type="compositionally biased region" description="Basic and acidic residues" evidence="1">
    <location>
        <begin position="306"/>
        <end position="319"/>
    </location>
</feature>
<reference evidence="2" key="1">
    <citation type="submission" date="2018-12" db="EMBL/GenBank/DDBJ databases">
        <title>Singled stranded DNA viruses identified in blackflies (Austrosimulium ungulatum) sampled in New Zealand.</title>
        <authorList>
            <person name="Kraberger S."/>
            <person name="Fontenele R.S."/>
            <person name="Schmidlin K."/>
            <person name="Walters M."/>
            <person name="Varsani A."/>
        </authorList>
    </citation>
    <scope>NUCLEOTIDE SEQUENCE [LARGE SCALE GENOMIC DNA]</scope>
    <source>
        <strain evidence="2">088</strain>
    </source>
</reference>
<proteinExistence type="predicted"/>
<feature type="region of interest" description="Disordered" evidence="1">
    <location>
        <begin position="288"/>
        <end position="328"/>
    </location>
</feature>
<feature type="region of interest" description="Disordered" evidence="1">
    <location>
        <begin position="160"/>
        <end position="182"/>
    </location>
</feature>
<evidence type="ECO:0000313" key="2">
    <source>
        <dbReference type="EMBL" id="QCQ84802.1"/>
    </source>
</evidence>
<evidence type="ECO:0000256" key="1">
    <source>
        <dbReference type="SAM" id="MobiDB-lite"/>
    </source>
</evidence>
<organism evidence="2">
    <name type="scientific">Blackfly microvirus SF02</name>
    <dbReference type="NCBI Taxonomy" id="2576452"/>
    <lineage>
        <taxon>Viruses</taxon>
        <taxon>Monodnaviria</taxon>
        <taxon>Sangervirae</taxon>
        <taxon>Phixviricota</taxon>
        <taxon>Malgrandaviricetes</taxon>
        <taxon>Petitvirales</taxon>
        <taxon>Microviridae</taxon>
        <taxon>Microvirus</taxon>
    </lineage>
</organism>